<protein>
    <submittedName>
        <fullName evidence="1">Uncharacterized protein</fullName>
    </submittedName>
</protein>
<dbReference type="EMBL" id="JAIWYP010000015">
    <property type="protein sequence ID" value="KAH3704835.1"/>
    <property type="molecule type" value="Genomic_DNA"/>
</dbReference>
<comment type="caution">
    <text evidence="1">The sequence shown here is derived from an EMBL/GenBank/DDBJ whole genome shotgun (WGS) entry which is preliminary data.</text>
</comment>
<organism evidence="1 2">
    <name type="scientific">Dreissena polymorpha</name>
    <name type="common">Zebra mussel</name>
    <name type="synonym">Mytilus polymorpha</name>
    <dbReference type="NCBI Taxonomy" id="45954"/>
    <lineage>
        <taxon>Eukaryota</taxon>
        <taxon>Metazoa</taxon>
        <taxon>Spiralia</taxon>
        <taxon>Lophotrochozoa</taxon>
        <taxon>Mollusca</taxon>
        <taxon>Bivalvia</taxon>
        <taxon>Autobranchia</taxon>
        <taxon>Heteroconchia</taxon>
        <taxon>Euheterodonta</taxon>
        <taxon>Imparidentia</taxon>
        <taxon>Neoheterodontei</taxon>
        <taxon>Myida</taxon>
        <taxon>Dreissenoidea</taxon>
        <taxon>Dreissenidae</taxon>
        <taxon>Dreissena</taxon>
    </lineage>
</organism>
<evidence type="ECO:0000313" key="1">
    <source>
        <dbReference type="EMBL" id="KAH3704835.1"/>
    </source>
</evidence>
<keyword evidence="2" id="KW-1185">Reference proteome</keyword>
<sequence>MIEWKLENGLVDVVNESCVGRVFSTRGREKVVYTFLVELDRVWSGIELIGSAMGTNL</sequence>
<gene>
    <name evidence="1" type="ORF">DPMN_079896</name>
</gene>
<name>A0A9D4BIR4_DREPO</name>
<dbReference type="Proteomes" id="UP000828390">
    <property type="component" value="Unassembled WGS sequence"/>
</dbReference>
<proteinExistence type="predicted"/>
<dbReference type="AlphaFoldDB" id="A0A9D4BIR4"/>
<reference evidence="1" key="1">
    <citation type="journal article" date="2019" name="bioRxiv">
        <title>The Genome of the Zebra Mussel, Dreissena polymorpha: A Resource for Invasive Species Research.</title>
        <authorList>
            <person name="McCartney M.A."/>
            <person name="Auch B."/>
            <person name="Kono T."/>
            <person name="Mallez S."/>
            <person name="Zhang Y."/>
            <person name="Obille A."/>
            <person name="Becker A."/>
            <person name="Abrahante J.E."/>
            <person name="Garbe J."/>
            <person name="Badalamenti J.P."/>
            <person name="Herman A."/>
            <person name="Mangelson H."/>
            <person name="Liachko I."/>
            <person name="Sullivan S."/>
            <person name="Sone E.D."/>
            <person name="Koren S."/>
            <person name="Silverstein K.A.T."/>
            <person name="Beckman K.B."/>
            <person name="Gohl D.M."/>
        </authorList>
    </citation>
    <scope>NUCLEOTIDE SEQUENCE</scope>
    <source>
        <strain evidence="1">Duluth1</strain>
        <tissue evidence="1">Whole animal</tissue>
    </source>
</reference>
<reference evidence="1" key="2">
    <citation type="submission" date="2020-11" db="EMBL/GenBank/DDBJ databases">
        <authorList>
            <person name="McCartney M.A."/>
            <person name="Auch B."/>
            <person name="Kono T."/>
            <person name="Mallez S."/>
            <person name="Becker A."/>
            <person name="Gohl D.M."/>
            <person name="Silverstein K.A.T."/>
            <person name="Koren S."/>
            <person name="Bechman K.B."/>
            <person name="Herman A."/>
            <person name="Abrahante J.E."/>
            <person name="Garbe J."/>
        </authorList>
    </citation>
    <scope>NUCLEOTIDE SEQUENCE</scope>
    <source>
        <strain evidence="1">Duluth1</strain>
        <tissue evidence="1">Whole animal</tissue>
    </source>
</reference>
<evidence type="ECO:0000313" key="2">
    <source>
        <dbReference type="Proteomes" id="UP000828390"/>
    </source>
</evidence>
<accession>A0A9D4BIR4</accession>